<name>A0ABS9CYX1_9RHOB</name>
<dbReference type="EMBL" id="JAKGAQ010000004">
    <property type="protein sequence ID" value="MCF2872472.1"/>
    <property type="molecule type" value="Genomic_DNA"/>
</dbReference>
<dbReference type="RefSeq" id="WP_235226798.1">
    <property type="nucleotide sequence ID" value="NZ_JAKGAQ010000004.1"/>
</dbReference>
<gene>
    <name evidence="1" type="ORF">L0664_15460</name>
</gene>
<evidence type="ECO:0000313" key="1">
    <source>
        <dbReference type="EMBL" id="MCF2872472.1"/>
    </source>
</evidence>
<organism evidence="1 2">
    <name type="scientific">Octadecabacter dasysiphoniae</name>
    <dbReference type="NCBI Taxonomy" id="2909341"/>
    <lineage>
        <taxon>Bacteria</taxon>
        <taxon>Pseudomonadati</taxon>
        <taxon>Pseudomonadota</taxon>
        <taxon>Alphaproteobacteria</taxon>
        <taxon>Rhodobacterales</taxon>
        <taxon>Roseobacteraceae</taxon>
        <taxon>Octadecabacter</taxon>
    </lineage>
</organism>
<proteinExistence type="predicted"/>
<reference evidence="1 2" key="1">
    <citation type="submission" date="2022-01" db="EMBL/GenBank/DDBJ databases">
        <title>Octadecabacter sp. nov., isolated from a marine alga.</title>
        <authorList>
            <person name="Jin M.S."/>
            <person name="Kim H.M."/>
            <person name="Han D.M."/>
            <person name="Jung J.J."/>
            <person name="Jeon C.O."/>
        </authorList>
    </citation>
    <scope>NUCLEOTIDE SEQUENCE [LARGE SCALE GENOMIC DNA]</scope>
    <source>
        <strain evidence="1 2">G9-8</strain>
    </source>
</reference>
<protein>
    <submittedName>
        <fullName evidence="1">Uncharacterized protein</fullName>
    </submittedName>
</protein>
<evidence type="ECO:0000313" key="2">
    <source>
        <dbReference type="Proteomes" id="UP001200557"/>
    </source>
</evidence>
<dbReference type="Proteomes" id="UP001200557">
    <property type="component" value="Unassembled WGS sequence"/>
</dbReference>
<sequence length="129" mass="14675">MSALSLAGMIGFFVVWVMNAPQPFWALAIVPFALKAIYDLWKNPTYGVEVNDHVIIILPKGPTIELSAILHVNYRHGDDAIACVVHLKNGKKHKISTDLLHWDHTEFAEVLEERNITVKRPWAWPKPKN</sequence>
<keyword evidence="2" id="KW-1185">Reference proteome</keyword>
<accession>A0ABS9CYX1</accession>
<comment type="caution">
    <text evidence="1">The sequence shown here is derived from an EMBL/GenBank/DDBJ whole genome shotgun (WGS) entry which is preliminary data.</text>
</comment>